<reference evidence="1" key="1">
    <citation type="journal article" date="2019" name="Environ. Microbiol.">
        <title>Fungal ecological strategies reflected in gene transcription - a case study of two litter decomposers.</title>
        <authorList>
            <person name="Barbi F."/>
            <person name="Kohler A."/>
            <person name="Barry K."/>
            <person name="Baskaran P."/>
            <person name="Daum C."/>
            <person name="Fauchery L."/>
            <person name="Ihrmark K."/>
            <person name="Kuo A."/>
            <person name="LaButti K."/>
            <person name="Lipzen A."/>
            <person name="Morin E."/>
            <person name="Grigoriev I.V."/>
            <person name="Henrissat B."/>
            <person name="Lindahl B."/>
            <person name="Martin F."/>
        </authorList>
    </citation>
    <scope>NUCLEOTIDE SEQUENCE</scope>
    <source>
        <strain evidence="1">JB14</strain>
    </source>
</reference>
<organism evidence="1 2">
    <name type="scientific">Gymnopus androsaceus JB14</name>
    <dbReference type="NCBI Taxonomy" id="1447944"/>
    <lineage>
        <taxon>Eukaryota</taxon>
        <taxon>Fungi</taxon>
        <taxon>Dikarya</taxon>
        <taxon>Basidiomycota</taxon>
        <taxon>Agaricomycotina</taxon>
        <taxon>Agaricomycetes</taxon>
        <taxon>Agaricomycetidae</taxon>
        <taxon>Agaricales</taxon>
        <taxon>Marasmiineae</taxon>
        <taxon>Omphalotaceae</taxon>
        <taxon>Gymnopus</taxon>
    </lineage>
</organism>
<dbReference type="AlphaFoldDB" id="A0A6A4I6Q0"/>
<sequence>MDGSSSCIQLAVLVHYHYFPKSIALAVNKPLQIHCESDILQVLSSKSKSPPACKTYKPVTPSRAIKPALIGRNTYSHISCTKKLQSDILRNGGHKQRICEKRGTWCDPGRSAHLALNKRCGLPSSQRIELSFFSLFPRKNPRMNGPSSRAPGTVVHNLALTPTGLARLVRSAGTSALVISHETAAQSPSPTLYTQVHRTLHPIRSSNFIDSF</sequence>
<dbReference type="Proteomes" id="UP000799118">
    <property type="component" value="Unassembled WGS sequence"/>
</dbReference>
<proteinExistence type="predicted"/>
<dbReference type="OrthoDB" id="268576at2759"/>
<dbReference type="InterPro" id="IPR014722">
    <property type="entry name" value="Rib_uL2_dom2"/>
</dbReference>
<name>A0A6A4I6Q0_9AGAR</name>
<evidence type="ECO:0000313" key="1">
    <source>
        <dbReference type="EMBL" id="KAE9407672.1"/>
    </source>
</evidence>
<accession>A0A6A4I6Q0</accession>
<protein>
    <submittedName>
        <fullName evidence="1">Uncharacterized protein</fullName>
    </submittedName>
</protein>
<gene>
    <name evidence="1" type="ORF">BT96DRAFT_81144</name>
</gene>
<evidence type="ECO:0000313" key="2">
    <source>
        <dbReference type="Proteomes" id="UP000799118"/>
    </source>
</evidence>
<keyword evidence="2" id="KW-1185">Reference proteome</keyword>
<dbReference type="EMBL" id="ML769394">
    <property type="protein sequence ID" value="KAE9407672.1"/>
    <property type="molecule type" value="Genomic_DNA"/>
</dbReference>
<dbReference type="Gene3D" id="2.30.30.30">
    <property type="match status" value="1"/>
</dbReference>